<dbReference type="AlphaFoldDB" id="G5JI87"/>
<gene>
    <name evidence="1" type="ORF">SS7213T_05862</name>
</gene>
<dbReference type="Proteomes" id="UP000005413">
    <property type="component" value="Unassembled WGS sequence"/>
</dbReference>
<organism evidence="1 2">
    <name type="scientific">Staphylococcus simiae CCM 7213 = CCUG 51256</name>
    <dbReference type="NCBI Taxonomy" id="911238"/>
    <lineage>
        <taxon>Bacteria</taxon>
        <taxon>Bacillati</taxon>
        <taxon>Bacillota</taxon>
        <taxon>Bacilli</taxon>
        <taxon>Bacillales</taxon>
        <taxon>Staphylococcaceae</taxon>
        <taxon>Staphylococcus</taxon>
    </lineage>
</organism>
<sequence>MSLNKEQIRITKDELQAHFRDATLTTEDIAQQLKISPAEVEKVLAMESPRGIFGNKLQRFIHLVWDVRDVINDNIKAQGQQPEEYTYLKGNKEDYWFLR</sequence>
<evidence type="ECO:0000313" key="1">
    <source>
        <dbReference type="EMBL" id="EHJ08104.1"/>
    </source>
</evidence>
<protein>
    <recommendedName>
        <fullName evidence="3">DUF2316 family protein</fullName>
    </recommendedName>
</protein>
<name>G5JI87_9STAP</name>
<dbReference type="Pfam" id="PF10078">
    <property type="entry name" value="DUF2316"/>
    <property type="match status" value="1"/>
</dbReference>
<keyword evidence="2" id="KW-1185">Reference proteome</keyword>
<proteinExistence type="predicted"/>
<evidence type="ECO:0008006" key="3">
    <source>
        <dbReference type="Google" id="ProtNLM"/>
    </source>
</evidence>
<dbReference type="InterPro" id="IPR018757">
    <property type="entry name" value="DUF2316"/>
</dbReference>
<comment type="caution">
    <text evidence="1">The sequence shown here is derived from an EMBL/GenBank/DDBJ whole genome shotgun (WGS) entry which is preliminary data.</text>
</comment>
<dbReference type="RefSeq" id="WP_002463654.1">
    <property type="nucleotide sequence ID" value="NZ_AEUN01000395.1"/>
</dbReference>
<dbReference type="OrthoDB" id="3233189at2"/>
<evidence type="ECO:0000313" key="2">
    <source>
        <dbReference type="Proteomes" id="UP000005413"/>
    </source>
</evidence>
<accession>G5JI87</accession>
<dbReference type="EMBL" id="AEUN01000395">
    <property type="protein sequence ID" value="EHJ08104.1"/>
    <property type="molecule type" value="Genomic_DNA"/>
</dbReference>
<dbReference type="PATRIC" id="fig|911238.3.peg.986"/>
<reference evidence="1 2" key="1">
    <citation type="journal article" date="2012" name="BMC Genomics">
        <title>Comparative genomic analysis of the genus Staphylococcus including Staphylococcus aureus and its newly described sister species Staphylococcus simiae.</title>
        <authorList>
            <person name="Suzuki H."/>
            <person name="Lefebure T."/>
            <person name="Pavinski Bitar P."/>
            <person name="Stanhope M.J."/>
        </authorList>
    </citation>
    <scope>NUCLEOTIDE SEQUENCE [LARGE SCALE GENOMIC DNA]</scope>
    <source>
        <strain evidence="1 2">CCM 7213</strain>
    </source>
</reference>